<keyword evidence="9 10" id="KW-0998">Cell outer membrane</keyword>
<evidence type="ECO:0000256" key="5">
    <source>
        <dbReference type="ARBA" id="ARBA00022729"/>
    </source>
</evidence>
<keyword evidence="7 10" id="KW-0472">Membrane</keyword>
<sequence>MIRIIALWLSMGLFMPVAYAQVVTVTDASNNEPLPYATIASPDTDTSVTTDQHGRADISAFQPGDSLSIQLMGYQPLVTGYAALKASGYAIQLAEVSVVLDEVVISSYQENAPQQTSLHIEPLPLYEIEQQGTFNLTDALARVPGVSQLTSGIGISKPVIRGLFGNRILVLFSGLRFDNQQWQDEHGLGLSDIGISRVEVIKGPLSMLYGTEAVGGVINIIEERPPAEGTSESDVKMEVHSNTRGGTLQAGTKANYVNKWYRLRMAATNHADYSDGNNTRVLNSRFNGYYLKGTFGFTANRWRSENHYHFSYNNFGFVFSEDNSLMEVDERWSRQMAGPHHIVMLNMLSSVNHRKLANSELHLNAGVQSNLRSEDEGGGELSLVMHLLTAQYALKWDKPLGENVSLVIANNTSLENNTNYGRRKIVPDAWMAESALSAYLKHQFDQVILEYGVGGGLRHIKTLPTPTVNSAEKDILPFEQTRWFSNGMLGVSVIPNDRWNMKFNLSSGVRAPNLAELSSNGLHEGIYTYEIGDPNMKNEQNLNGDAGLYYAGDFWDFSLSGFYNQFDGYIYLEPTSEEWFGFPIYRFRQHDAHLYGGEAAVGINPSQIEGLMISGSYSGLIGRLDNGEYLPYIPAQKLKPEIRYTMDRSANASFYGFVNADFVLQQDRVNSEENPTPAYQLLNAGLGLTFHQRDIRYNLTLAGNNLLNEAYYDHMSRYKNFGLLNLGRDITLTLTINFTKNLKKP</sequence>
<keyword evidence="6 11" id="KW-0798">TonB box</keyword>
<evidence type="ECO:0000256" key="9">
    <source>
        <dbReference type="ARBA" id="ARBA00023237"/>
    </source>
</evidence>
<comment type="similarity">
    <text evidence="10 11">Belongs to the TonB-dependent receptor family.</text>
</comment>
<evidence type="ECO:0000256" key="6">
    <source>
        <dbReference type="ARBA" id="ARBA00023077"/>
    </source>
</evidence>
<feature type="signal peptide" evidence="12">
    <location>
        <begin position="1"/>
        <end position="20"/>
    </location>
</feature>
<evidence type="ECO:0000256" key="3">
    <source>
        <dbReference type="ARBA" id="ARBA00022452"/>
    </source>
</evidence>
<dbReference type="AlphaFoldDB" id="A0AA49GUE2"/>
<dbReference type="GO" id="GO:0015344">
    <property type="term" value="F:siderophore uptake transmembrane transporter activity"/>
    <property type="evidence" value="ECO:0007669"/>
    <property type="project" value="TreeGrafter"/>
</dbReference>
<organism evidence="15">
    <name type="scientific">Roseihalotalea indica</name>
    <dbReference type="NCBI Taxonomy" id="2867963"/>
    <lineage>
        <taxon>Bacteria</taxon>
        <taxon>Pseudomonadati</taxon>
        <taxon>Bacteroidota</taxon>
        <taxon>Cytophagia</taxon>
        <taxon>Cytophagales</taxon>
        <taxon>Catalimonadaceae</taxon>
        <taxon>Roseihalotalea</taxon>
    </lineage>
</organism>
<feature type="domain" description="TonB-dependent receptor plug" evidence="14">
    <location>
        <begin position="126"/>
        <end position="217"/>
    </location>
</feature>
<evidence type="ECO:0000256" key="2">
    <source>
        <dbReference type="ARBA" id="ARBA00022448"/>
    </source>
</evidence>
<name>A0AA49GUE2_9BACT</name>
<dbReference type="InterPro" id="IPR036942">
    <property type="entry name" value="Beta-barrel_TonB_sf"/>
</dbReference>
<evidence type="ECO:0000259" key="13">
    <source>
        <dbReference type="Pfam" id="PF00593"/>
    </source>
</evidence>
<dbReference type="InterPro" id="IPR012910">
    <property type="entry name" value="Plug_dom"/>
</dbReference>
<dbReference type="Pfam" id="PF07715">
    <property type="entry name" value="Plug"/>
    <property type="match status" value="1"/>
</dbReference>
<dbReference type="InterPro" id="IPR039426">
    <property type="entry name" value="TonB-dep_rcpt-like"/>
</dbReference>
<evidence type="ECO:0000256" key="8">
    <source>
        <dbReference type="ARBA" id="ARBA00023170"/>
    </source>
</evidence>
<feature type="chain" id="PRO_5041316437" evidence="12">
    <location>
        <begin position="21"/>
        <end position="745"/>
    </location>
</feature>
<evidence type="ECO:0000256" key="7">
    <source>
        <dbReference type="ARBA" id="ARBA00023136"/>
    </source>
</evidence>
<reference evidence="15" key="2">
    <citation type="journal article" date="2024" name="Antonie Van Leeuwenhoek">
        <title>Roseihalotalea indica gen. nov., sp. nov., a halophilic Bacteroidetes from mesopelagic Southwest Indian Ocean with higher carbohydrate metabolic potential.</title>
        <authorList>
            <person name="Chen B."/>
            <person name="Zhang M."/>
            <person name="Lin D."/>
            <person name="Ye J."/>
            <person name="Tang K."/>
        </authorList>
    </citation>
    <scope>NUCLEOTIDE SEQUENCE</scope>
    <source>
        <strain evidence="15">TK19036</strain>
    </source>
</reference>
<evidence type="ECO:0000256" key="12">
    <source>
        <dbReference type="SAM" id="SignalP"/>
    </source>
</evidence>
<comment type="subcellular location">
    <subcellularLocation>
        <location evidence="1 10">Cell outer membrane</location>
        <topology evidence="1 10">Multi-pass membrane protein</topology>
    </subcellularLocation>
</comment>
<keyword evidence="5 12" id="KW-0732">Signal</keyword>
<keyword evidence="4 10" id="KW-0812">Transmembrane</keyword>
<accession>A0AA49GUE2</accession>
<protein>
    <submittedName>
        <fullName evidence="15">TonB-dependent receptor</fullName>
    </submittedName>
</protein>
<evidence type="ECO:0000256" key="4">
    <source>
        <dbReference type="ARBA" id="ARBA00022692"/>
    </source>
</evidence>
<dbReference type="PANTHER" id="PTHR30069">
    <property type="entry name" value="TONB-DEPENDENT OUTER MEMBRANE RECEPTOR"/>
    <property type="match status" value="1"/>
</dbReference>
<dbReference type="InterPro" id="IPR037066">
    <property type="entry name" value="Plug_dom_sf"/>
</dbReference>
<gene>
    <name evidence="15" type="ORF">K4G66_06830</name>
</gene>
<dbReference type="EMBL" id="CP120682">
    <property type="protein sequence ID" value="WKN38414.1"/>
    <property type="molecule type" value="Genomic_DNA"/>
</dbReference>
<dbReference type="Pfam" id="PF00593">
    <property type="entry name" value="TonB_dep_Rec_b-barrel"/>
    <property type="match status" value="1"/>
</dbReference>
<dbReference type="Gene3D" id="2.40.170.20">
    <property type="entry name" value="TonB-dependent receptor, beta-barrel domain"/>
    <property type="match status" value="1"/>
</dbReference>
<dbReference type="SUPFAM" id="SSF56935">
    <property type="entry name" value="Porins"/>
    <property type="match status" value="1"/>
</dbReference>
<keyword evidence="2 10" id="KW-0813">Transport</keyword>
<evidence type="ECO:0000256" key="11">
    <source>
        <dbReference type="RuleBase" id="RU003357"/>
    </source>
</evidence>
<dbReference type="SUPFAM" id="SSF49464">
    <property type="entry name" value="Carboxypeptidase regulatory domain-like"/>
    <property type="match status" value="1"/>
</dbReference>
<evidence type="ECO:0000313" key="15">
    <source>
        <dbReference type="EMBL" id="WKN38414.1"/>
    </source>
</evidence>
<dbReference type="InterPro" id="IPR000531">
    <property type="entry name" value="Beta-barrel_TonB"/>
</dbReference>
<dbReference type="InterPro" id="IPR008969">
    <property type="entry name" value="CarboxyPept-like_regulatory"/>
</dbReference>
<evidence type="ECO:0000256" key="10">
    <source>
        <dbReference type="PROSITE-ProRule" id="PRU01360"/>
    </source>
</evidence>
<evidence type="ECO:0000256" key="1">
    <source>
        <dbReference type="ARBA" id="ARBA00004571"/>
    </source>
</evidence>
<dbReference type="Pfam" id="PF13715">
    <property type="entry name" value="CarbopepD_reg_2"/>
    <property type="match status" value="1"/>
</dbReference>
<dbReference type="GO" id="GO:0044718">
    <property type="term" value="P:siderophore transmembrane transport"/>
    <property type="evidence" value="ECO:0007669"/>
    <property type="project" value="TreeGrafter"/>
</dbReference>
<reference evidence="15" key="1">
    <citation type="journal article" date="2023" name="Comput. Struct. Biotechnol. J.">
        <title>Discovery of a novel marine Bacteroidetes with a rich repertoire of carbohydrate-active enzymes.</title>
        <authorList>
            <person name="Chen B."/>
            <person name="Liu G."/>
            <person name="Chen Q."/>
            <person name="Wang H."/>
            <person name="Liu L."/>
            <person name="Tang K."/>
        </authorList>
    </citation>
    <scope>NUCLEOTIDE SEQUENCE</scope>
    <source>
        <strain evidence="15">TK19036</strain>
    </source>
</reference>
<dbReference type="GO" id="GO:0009279">
    <property type="term" value="C:cell outer membrane"/>
    <property type="evidence" value="ECO:0007669"/>
    <property type="project" value="UniProtKB-SubCell"/>
</dbReference>
<dbReference type="Gene3D" id="2.170.130.10">
    <property type="entry name" value="TonB-dependent receptor, plug domain"/>
    <property type="match status" value="1"/>
</dbReference>
<keyword evidence="3 10" id="KW-1134">Transmembrane beta strand</keyword>
<dbReference type="PROSITE" id="PS52016">
    <property type="entry name" value="TONB_DEPENDENT_REC_3"/>
    <property type="match status" value="1"/>
</dbReference>
<dbReference type="PANTHER" id="PTHR30069:SF29">
    <property type="entry name" value="HEMOGLOBIN AND HEMOGLOBIN-HAPTOGLOBIN-BINDING PROTEIN 1-RELATED"/>
    <property type="match status" value="1"/>
</dbReference>
<keyword evidence="8 15" id="KW-0675">Receptor</keyword>
<feature type="domain" description="TonB-dependent receptor-like beta-barrel" evidence="13">
    <location>
        <begin position="267"/>
        <end position="706"/>
    </location>
</feature>
<evidence type="ECO:0000259" key="14">
    <source>
        <dbReference type="Pfam" id="PF07715"/>
    </source>
</evidence>
<proteinExistence type="inferred from homology"/>